<dbReference type="EMBL" id="KN831945">
    <property type="protein sequence ID" value="KIO13809.1"/>
    <property type="molecule type" value="Genomic_DNA"/>
</dbReference>
<feature type="transmembrane region" description="Helical" evidence="1">
    <location>
        <begin position="128"/>
        <end position="150"/>
    </location>
</feature>
<accession>A0A0C3PXR4</accession>
<keyword evidence="1" id="KW-0812">Transmembrane</keyword>
<proteinExistence type="predicted"/>
<dbReference type="HOGENOM" id="CLU_1496830_0_0_1"/>
<keyword evidence="1" id="KW-1133">Transmembrane helix</keyword>
<keyword evidence="3" id="KW-1185">Reference proteome</keyword>
<evidence type="ECO:0000313" key="2">
    <source>
        <dbReference type="EMBL" id="KIO13809.1"/>
    </source>
</evidence>
<name>A0A0C3PXR4_PISTI</name>
<evidence type="ECO:0000256" key="1">
    <source>
        <dbReference type="SAM" id="Phobius"/>
    </source>
</evidence>
<organism evidence="2 3">
    <name type="scientific">Pisolithus tinctorius Marx 270</name>
    <dbReference type="NCBI Taxonomy" id="870435"/>
    <lineage>
        <taxon>Eukaryota</taxon>
        <taxon>Fungi</taxon>
        <taxon>Dikarya</taxon>
        <taxon>Basidiomycota</taxon>
        <taxon>Agaricomycotina</taxon>
        <taxon>Agaricomycetes</taxon>
        <taxon>Agaricomycetidae</taxon>
        <taxon>Boletales</taxon>
        <taxon>Sclerodermatineae</taxon>
        <taxon>Pisolithaceae</taxon>
        <taxon>Pisolithus</taxon>
    </lineage>
</organism>
<reference evidence="2 3" key="1">
    <citation type="submission" date="2014-04" db="EMBL/GenBank/DDBJ databases">
        <authorList>
            <consortium name="DOE Joint Genome Institute"/>
            <person name="Kuo A."/>
            <person name="Kohler A."/>
            <person name="Costa M.D."/>
            <person name="Nagy L.G."/>
            <person name="Floudas D."/>
            <person name="Copeland A."/>
            <person name="Barry K.W."/>
            <person name="Cichocki N."/>
            <person name="Veneault-Fourrey C."/>
            <person name="LaButti K."/>
            <person name="Lindquist E.A."/>
            <person name="Lipzen A."/>
            <person name="Lundell T."/>
            <person name="Morin E."/>
            <person name="Murat C."/>
            <person name="Sun H."/>
            <person name="Tunlid A."/>
            <person name="Henrissat B."/>
            <person name="Grigoriev I.V."/>
            <person name="Hibbett D.S."/>
            <person name="Martin F."/>
            <person name="Nordberg H.P."/>
            <person name="Cantor M.N."/>
            <person name="Hua S.X."/>
        </authorList>
    </citation>
    <scope>NUCLEOTIDE SEQUENCE [LARGE SCALE GENOMIC DNA]</scope>
    <source>
        <strain evidence="2 3">Marx 270</strain>
    </source>
</reference>
<dbReference type="AlphaFoldDB" id="A0A0C3PXR4"/>
<gene>
    <name evidence="2" type="ORF">M404DRAFT_444761</name>
</gene>
<reference evidence="3" key="2">
    <citation type="submission" date="2015-01" db="EMBL/GenBank/DDBJ databases">
        <title>Evolutionary Origins and Diversification of the Mycorrhizal Mutualists.</title>
        <authorList>
            <consortium name="DOE Joint Genome Institute"/>
            <consortium name="Mycorrhizal Genomics Consortium"/>
            <person name="Kohler A."/>
            <person name="Kuo A."/>
            <person name="Nagy L.G."/>
            <person name="Floudas D."/>
            <person name="Copeland A."/>
            <person name="Barry K.W."/>
            <person name="Cichocki N."/>
            <person name="Veneault-Fourrey C."/>
            <person name="LaButti K."/>
            <person name="Lindquist E.A."/>
            <person name="Lipzen A."/>
            <person name="Lundell T."/>
            <person name="Morin E."/>
            <person name="Murat C."/>
            <person name="Riley R."/>
            <person name="Ohm R."/>
            <person name="Sun H."/>
            <person name="Tunlid A."/>
            <person name="Henrissat B."/>
            <person name="Grigoriev I.V."/>
            <person name="Hibbett D.S."/>
            <person name="Martin F."/>
        </authorList>
    </citation>
    <scope>NUCLEOTIDE SEQUENCE [LARGE SCALE GENOMIC DNA]</scope>
    <source>
        <strain evidence="3">Marx 270</strain>
    </source>
</reference>
<evidence type="ECO:0000313" key="3">
    <source>
        <dbReference type="Proteomes" id="UP000054217"/>
    </source>
</evidence>
<keyword evidence="1" id="KW-0472">Membrane</keyword>
<sequence length="180" mass="19291">MGVVLTPVGRLVRHDAHGAKGDPSQVWYTRVGNKTKGGGGGKLPAQLFKACDVMRTPRSATSPRVRVVLYREPSGFPRYHVVTALDPTSYGASVAMPRDGVSIPLTTDMPLMLDAAASTSHYHISYRALVWACGSHLLCCVVWTLGVYMLVLSASMGGSSLSSLLLSLSIALYQRICLIV</sequence>
<dbReference type="InParanoid" id="A0A0C3PXR4"/>
<dbReference type="Proteomes" id="UP000054217">
    <property type="component" value="Unassembled WGS sequence"/>
</dbReference>
<protein>
    <submittedName>
        <fullName evidence="2">Uncharacterized protein</fullName>
    </submittedName>
</protein>